<dbReference type="Proteomes" id="UP000466692">
    <property type="component" value="Unassembled WGS sequence"/>
</dbReference>
<evidence type="ECO:0000313" key="1">
    <source>
        <dbReference type="EMBL" id="MYL53303.1"/>
    </source>
</evidence>
<gene>
    <name evidence="1" type="ORF">GLW08_08120</name>
</gene>
<evidence type="ECO:0000313" key="2">
    <source>
        <dbReference type="Proteomes" id="UP000466692"/>
    </source>
</evidence>
<sequence>MPYIKITVANILAELDITKNKLAVEAKIRPNTISDLVSEKAKAINFETLERIVTTLNELADEKGINKRYNVEDIFRYISEETE</sequence>
<protein>
    <submittedName>
        <fullName evidence="1">Helix-turn-helix domain-containing protein</fullName>
    </submittedName>
</protein>
<organism evidence="1 2">
    <name type="scientific">Pontibacillus yanchengensis</name>
    <dbReference type="NCBI Taxonomy" id="462910"/>
    <lineage>
        <taxon>Bacteria</taxon>
        <taxon>Bacillati</taxon>
        <taxon>Bacillota</taxon>
        <taxon>Bacilli</taxon>
        <taxon>Bacillales</taxon>
        <taxon>Bacillaceae</taxon>
        <taxon>Pontibacillus</taxon>
    </lineage>
</organism>
<name>A0ACC7VEB2_9BACI</name>
<dbReference type="EMBL" id="WMEU01000002">
    <property type="protein sequence ID" value="MYL53303.1"/>
    <property type="molecule type" value="Genomic_DNA"/>
</dbReference>
<reference evidence="1" key="1">
    <citation type="submission" date="2019-11" db="EMBL/GenBank/DDBJ databases">
        <title>Genome sequences of 17 halophilic strains isolated from different environments.</title>
        <authorList>
            <person name="Furrow R.E."/>
        </authorList>
    </citation>
    <scope>NUCLEOTIDE SEQUENCE</scope>
    <source>
        <strain evidence="1">22510_22_Filter</strain>
    </source>
</reference>
<keyword evidence="2" id="KW-1185">Reference proteome</keyword>
<accession>A0ACC7VEB2</accession>
<comment type="caution">
    <text evidence="1">The sequence shown here is derived from an EMBL/GenBank/DDBJ whole genome shotgun (WGS) entry which is preliminary data.</text>
</comment>
<proteinExistence type="predicted"/>